<sequence>MAAPAPADTSSVEDKLAGFDAVPLFMRSLPSELGGTADTKKTATGETNPNDTLAALQALAYEGDPSEIAEGFREQGNDLFKRRKFRDAMGFYTRALDEVGKDLSIEERRTLWSNRAACNLELSNFGACLRDCSLVLGQTNPNYPDLPSASSNKTTMKALLRSARALSGLEKLPEALDALNRLKVLEEDIGEKEADVGKRWRDEVEKKMEVKARKEKEKNEKERRAKEGEKAIMDALRLRGVIFPKPTTKVPLFHHCPTDVTPPHFDPDSLPPLSSPSIPLLPPPAPTNPPYVPWVAPPPTTPLTFPVFLLLPLASPPTRDLCLAFHEQATFGDALLSMEHDPVSTQLYLATKQGKVLKIGAKLTLGKVLEAAGRPREGEKERDGWELKEGWALEMVGVPKGKEGEDWIQEWKKEVQEGKKAIL</sequence>
<keyword evidence="2" id="KW-0802">TPR repeat</keyword>
<evidence type="ECO:0000313" key="5">
    <source>
        <dbReference type="EMBL" id="CEQ39637.1"/>
    </source>
</evidence>
<dbReference type="EMBL" id="CENE01000003">
    <property type="protein sequence ID" value="CEQ39637.1"/>
    <property type="molecule type" value="Genomic_DNA"/>
</dbReference>
<dbReference type="PANTHER" id="PTHR46035:SF1">
    <property type="entry name" value="TETRATRICOPEPTIDE REPEAT PROTEIN 4"/>
    <property type="match status" value="1"/>
</dbReference>
<keyword evidence="3" id="KW-0175">Coiled coil</keyword>
<dbReference type="GO" id="GO:0051879">
    <property type="term" value="F:Hsp90 protein binding"/>
    <property type="evidence" value="ECO:0007669"/>
    <property type="project" value="InterPro"/>
</dbReference>
<dbReference type="InterPro" id="IPR044059">
    <property type="entry name" value="Csn1/TTC4_wheel"/>
</dbReference>
<feature type="domain" description="Cns1/TTC4 wheel" evidence="4">
    <location>
        <begin position="300"/>
        <end position="411"/>
    </location>
</feature>
<dbReference type="Pfam" id="PF18972">
    <property type="entry name" value="Wheel"/>
    <property type="match status" value="1"/>
</dbReference>
<dbReference type="InterPro" id="IPR011990">
    <property type="entry name" value="TPR-like_helical_dom_sf"/>
</dbReference>
<reference evidence="6" key="1">
    <citation type="submission" date="2015-02" db="EMBL/GenBank/DDBJ databases">
        <authorList>
            <person name="Gon?alves P."/>
        </authorList>
    </citation>
    <scope>NUCLEOTIDE SEQUENCE [LARGE SCALE GENOMIC DNA]</scope>
</reference>
<feature type="coiled-coil region" evidence="3">
    <location>
        <begin position="175"/>
        <end position="231"/>
    </location>
</feature>
<evidence type="ECO:0000256" key="2">
    <source>
        <dbReference type="ARBA" id="ARBA00022803"/>
    </source>
</evidence>
<accession>A0A0D6EI06</accession>
<gene>
    <name evidence="5" type="primary">SPOSA6832_01207</name>
</gene>
<dbReference type="SUPFAM" id="SSF48452">
    <property type="entry name" value="TPR-like"/>
    <property type="match status" value="1"/>
</dbReference>
<dbReference type="GO" id="GO:0005634">
    <property type="term" value="C:nucleus"/>
    <property type="evidence" value="ECO:0007669"/>
    <property type="project" value="TreeGrafter"/>
</dbReference>
<protein>
    <submittedName>
        <fullName evidence="5">SPOSA6832_01207-mRNA-1:cds</fullName>
    </submittedName>
</protein>
<evidence type="ECO:0000256" key="1">
    <source>
        <dbReference type="ARBA" id="ARBA00022737"/>
    </source>
</evidence>
<dbReference type="GO" id="GO:0006457">
    <property type="term" value="P:protein folding"/>
    <property type="evidence" value="ECO:0007669"/>
    <property type="project" value="TreeGrafter"/>
</dbReference>
<dbReference type="Gene3D" id="1.25.40.10">
    <property type="entry name" value="Tetratricopeptide repeat domain"/>
    <property type="match status" value="1"/>
</dbReference>
<dbReference type="GO" id="GO:0005829">
    <property type="term" value="C:cytosol"/>
    <property type="evidence" value="ECO:0007669"/>
    <property type="project" value="TreeGrafter"/>
</dbReference>
<evidence type="ECO:0000313" key="6">
    <source>
        <dbReference type="Proteomes" id="UP000243876"/>
    </source>
</evidence>
<keyword evidence="6" id="KW-1185">Reference proteome</keyword>
<dbReference type="Proteomes" id="UP000243876">
    <property type="component" value="Unassembled WGS sequence"/>
</dbReference>
<organism evidence="5 6">
    <name type="scientific">Sporidiobolus salmonicolor</name>
    <name type="common">Yeast-like fungus</name>
    <name type="synonym">Sporobolomyces salmonicolor</name>
    <dbReference type="NCBI Taxonomy" id="5005"/>
    <lineage>
        <taxon>Eukaryota</taxon>
        <taxon>Fungi</taxon>
        <taxon>Dikarya</taxon>
        <taxon>Basidiomycota</taxon>
        <taxon>Pucciniomycotina</taxon>
        <taxon>Microbotryomycetes</taxon>
        <taxon>Sporidiobolales</taxon>
        <taxon>Sporidiobolaceae</taxon>
        <taxon>Sporobolomyces</taxon>
    </lineage>
</organism>
<keyword evidence="1" id="KW-0677">Repeat</keyword>
<name>A0A0D6EI06_SPOSA</name>
<dbReference type="AlphaFoldDB" id="A0A0D6EI06"/>
<evidence type="ECO:0000256" key="3">
    <source>
        <dbReference type="SAM" id="Coils"/>
    </source>
</evidence>
<dbReference type="GO" id="GO:0030544">
    <property type="term" value="F:Hsp70 protein binding"/>
    <property type="evidence" value="ECO:0007669"/>
    <property type="project" value="TreeGrafter"/>
</dbReference>
<evidence type="ECO:0000259" key="4">
    <source>
        <dbReference type="Pfam" id="PF18972"/>
    </source>
</evidence>
<dbReference type="OrthoDB" id="1724687at2759"/>
<dbReference type="PANTHER" id="PTHR46035">
    <property type="entry name" value="TETRATRICOPEPTIDE REPEAT PROTEIN 4"/>
    <property type="match status" value="1"/>
</dbReference>
<proteinExistence type="predicted"/>